<comment type="caution">
    <text evidence="1">The sequence shown here is derived from an EMBL/GenBank/DDBJ whole genome shotgun (WGS) entry which is preliminary data.</text>
</comment>
<organism evidence="1 2">
    <name type="scientific">Clostridium botulinum</name>
    <dbReference type="NCBI Taxonomy" id="1491"/>
    <lineage>
        <taxon>Bacteria</taxon>
        <taxon>Bacillati</taxon>
        <taxon>Bacillota</taxon>
        <taxon>Clostridia</taxon>
        <taxon>Eubacteriales</taxon>
        <taxon>Clostridiaceae</taxon>
        <taxon>Clostridium</taxon>
    </lineage>
</organism>
<dbReference type="RefSeq" id="WP_003373716.1">
    <property type="nucleotide sequence ID" value="NZ_JACBBA010000004.1"/>
</dbReference>
<accession>A0A6B4JPF8</accession>
<protein>
    <submittedName>
        <fullName evidence="1">Uncharacterized protein</fullName>
    </submittedName>
</protein>
<proteinExistence type="predicted"/>
<reference evidence="1 2" key="1">
    <citation type="submission" date="2019-04" db="EMBL/GenBank/DDBJ databases">
        <title>Genome sequencing of Clostridium botulinum Groups I-IV and Clostridium butyricum.</title>
        <authorList>
            <person name="Brunt J."/>
            <person name="Van Vliet A.H.M."/>
            <person name="Stringer S.C."/>
            <person name="Carter A.T."/>
            <person name="Peck M.W."/>
        </authorList>
    </citation>
    <scope>NUCLEOTIDE SEQUENCE [LARGE SCALE GENOMIC DNA]</scope>
    <source>
        <strain evidence="1 2">BL81</strain>
    </source>
</reference>
<dbReference type="Proteomes" id="UP000486903">
    <property type="component" value="Unassembled WGS sequence"/>
</dbReference>
<evidence type="ECO:0000313" key="1">
    <source>
        <dbReference type="EMBL" id="NFV26585.1"/>
    </source>
</evidence>
<evidence type="ECO:0000313" key="2">
    <source>
        <dbReference type="Proteomes" id="UP000486903"/>
    </source>
</evidence>
<name>A0A6B4JPF8_CLOBO</name>
<gene>
    <name evidence="1" type="ORF">FDG31_10455</name>
</gene>
<dbReference type="EMBL" id="SXFB01000006">
    <property type="protein sequence ID" value="NFV26585.1"/>
    <property type="molecule type" value="Genomic_DNA"/>
</dbReference>
<dbReference type="AlphaFoldDB" id="A0A6B4JPF8"/>
<sequence>MDAKCCKCKEFWNISVKAQIPKSGYICPKCRAKDAKEKQKAKELRKGRVTSVLLKNRRRVHA</sequence>